<evidence type="ECO:0000313" key="2">
    <source>
        <dbReference type="Proteomes" id="UP000008311"/>
    </source>
</evidence>
<dbReference type="AlphaFoldDB" id="B9TQ99"/>
<dbReference type="EMBL" id="EQ998324">
    <property type="protein sequence ID" value="EEF21965.1"/>
    <property type="molecule type" value="Genomic_DNA"/>
</dbReference>
<name>B9TQ99_RICCO</name>
<keyword evidence="2" id="KW-1185">Reference proteome</keyword>
<feature type="non-terminal residue" evidence="1">
    <location>
        <position position="1"/>
    </location>
</feature>
<organism evidence="1 2">
    <name type="scientific">Ricinus communis</name>
    <name type="common">Castor bean</name>
    <dbReference type="NCBI Taxonomy" id="3988"/>
    <lineage>
        <taxon>Eukaryota</taxon>
        <taxon>Viridiplantae</taxon>
        <taxon>Streptophyta</taxon>
        <taxon>Embryophyta</taxon>
        <taxon>Tracheophyta</taxon>
        <taxon>Spermatophyta</taxon>
        <taxon>Magnoliopsida</taxon>
        <taxon>eudicotyledons</taxon>
        <taxon>Gunneridae</taxon>
        <taxon>Pentapetalae</taxon>
        <taxon>rosids</taxon>
        <taxon>fabids</taxon>
        <taxon>Malpighiales</taxon>
        <taxon>Euphorbiaceae</taxon>
        <taxon>Acalyphoideae</taxon>
        <taxon>Acalypheae</taxon>
        <taxon>Ricinus</taxon>
    </lineage>
</organism>
<protein>
    <submittedName>
        <fullName evidence="1">Uncharacterized protein</fullName>
    </submittedName>
</protein>
<gene>
    <name evidence="1" type="ORF">RCOM_2153990</name>
</gene>
<evidence type="ECO:0000313" key="1">
    <source>
        <dbReference type="EMBL" id="EEF21965.1"/>
    </source>
</evidence>
<dbReference type="Proteomes" id="UP000008311">
    <property type="component" value="Unassembled WGS sequence"/>
</dbReference>
<feature type="non-terminal residue" evidence="1">
    <location>
        <position position="103"/>
    </location>
</feature>
<reference evidence="2" key="1">
    <citation type="journal article" date="2010" name="Nat. Biotechnol.">
        <title>Draft genome sequence of the oilseed species Ricinus communis.</title>
        <authorList>
            <person name="Chan A.P."/>
            <person name="Crabtree J."/>
            <person name="Zhao Q."/>
            <person name="Lorenzi H."/>
            <person name="Orvis J."/>
            <person name="Puiu D."/>
            <person name="Melake-Berhan A."/>
            <person name="Jones K.M."/>
            <person name="Redman J."/>
            <person name="Chen G."/>
            <person name="Cahoon E.B."/>
            <person name="Gedil M."/>
            <person name="Stanke M."/>
            <person name="Haas B.J."/>
            <person name="Wortman J.R."/>
            <person name="Fraser-Liggett C.M."/>
            <person name="Ravel J."/>
            <person name="Rabinowicz P.D."/>
        </authorList>
    </citation>
    <scope>NUCLEOTIDE SEQUENCE [LARGE SCALE GENOMIC DNA]</scope>
    <source>
        <strain evidence="2">cv. Hale</strain>
    </source>
</reference>
<accession>B9TQ99</accession>
<dbReference type="InParanoid" id="B9TQ99"/>
<sequence length="103" mass="12476">GGSHGRHHTLSGHRACLHWRWQHRFGSRSCRWRDNRGLFKYGWRLYSIRNFRRHFLIICSSLSLILPFRNMRHNLFFCDSFFCRRLNSRRTAGGCLHFGRIGR</sequence>
<proteinExistence type="predicted"/>